<accession>A0A146LHU4</accession>
<protein>
    <submittedName>
        <fullName evidence="1">Uncharacterized protein</fullName>
    </submittedName>
</protein>
<dbReference type="AlphaFoldDB" id="A0A146LHU4"/>
<reference evidence="1" key="1">
    <citation type="journal article" date="2016" name="Gigascience">
        <title>De novo construction of an expanded transcriptome assembly for the western tarnished plant bug, Lygus hesperus.</title>
        <authorList>
            <person name="Tassone E.E."/>
            <person name="Geib S.M."/>
            <person name="Hall B."/>
            <person name="Fabrick J.A."/>
            <person name="Brent C.S."/>
            <person name="Hull J.J."/>
        </authorList>
    </citation>
    <scope>NUCLEOTIDE SEQUENCE</scope>
</reference>
<gene>
    <name evidence="1" type="ORF">g.23670</name>
</gene>
<name>A0A146LHU4_LYGHE</name>
<dbReference type="EMBL" id="GDHC01012123">
    <property type="protein sequence ID" value="JAQ06506.1"/>
    <property type="molecule type" value="Transcribed_RNA"/>
</dbReference>
<proteinExistence type="predicted"/>
<organism evidence="1">
    <name type="scientific">Lygus hesperus</name>
    <name type="common">Western plant bug</name>
    <dbReference type="NCBI Taxonomy" id="30085"/>
    <lineage>
        <taxon>Eukaryota</taxon>
        <taxon>Metazoa</taxon>
        <taxon>Ecdysozoa</taxon>
        <taxon>Arthropoda</taxon>
        <taxon>Hexapoda</taxon>
        <taxon>Insecta</taxon>
        <taxon>Pterygota</taxon>
        <taxon>Neoptera</taxon>
        <taxon>Paraneoptera</taxon>
        <taxon>Hemiptera</taxon>
        <taxon>Heteroptera</taxon>
        <taxon>Panheteroptera</taxon>
        <taxon>Cimicomorpha</taxon>
        <taxon>Miridae</taxon>
        <taxon>Mirini</taxon>
        <taxon>Lygus</taxon>
    </lineage>
</organism>
<sequence>MLFDPRPLALNHGTLNRTSFSSFRDTDMEIREVITTERGQIQAETTLKLSSIKNGRRGIIKKSTQDELTFLITCWEDFQEDRNTLEYLKNVGPPSVREWLDSDD</sequence>
<evidence type="ECO:0000313" key="1">
    <source>
        <dbReference type="EMBL" id="JAQ06506.1"/>
    </source>
</evidence>